<evidence type="ECO:0000256" key="1">
    <source>
        <dbReference type="SAM" id="Phobius"/>
    </source>
</evidence>
<dbReference type="AlphaFoldDB" id="A0AAE0JQM2"/>
<feature type="transmembrane region" description="Helical" evidence="1">
    <location>
        <begin position="29"/>
        <end position="47"/>
    </location>
</feature>
<reference evidence="2" key="1">
    <citation type="journal article" date="2023" name="Mol. Phylogenet. Evol.">
        <title>Genome-scale phylogeny and comparative genomics of the fungal order Sordariales.</title>
        <authorList>
            <person name="Hensen N."/>
            <person name="Bonometti L."/>
            <person name="Westerberg I."/>
            <person name="Brannstrom I.O."/>
            <person name="Guillou S."/>
            <person name="Cros-Aarteil S."/>
            <person name="Calhoun S."/>
            <person name="Haridas S."/>
            <person name="Kuo A."/>
            <person name="Mondo S."/>
            <person name="Pangilinan J."/>
            <person name="Riley R."/>
            <person name="LaButti K."/>
            <person name="Andreopoulos B."/>
            <person name="Lipzen A."/>
            <person name="Chen C."/>
            <person name="Yan M."/>
            <person name="Daum C."/>
            <person name="Ng V."/>
            <person name="Clum A."/>
            <person name="Steindorff A."/>
            <person name="Ohm R.A."/>
            <person name="Martin F."/>
            <person name="Silar P."/>
            <person name="Natvig D.O."/>
            <person name="Lalanne C."/>
            <person name="Gautier V."/>
            <person name="Ament-Velasquez S.L."/>
            <person name="Kruys A."/>
            <person name="Hutchinson M.I."/>
            <person name="Powell A.J."/>
            <person name="Barry K."/>
            <person name="Miller A.N."/>
            <person name="Grigoriev I.V."/>
            <person name="Debuchy R."/>
            <person name="Gladieux P."/>
            <person name="Hiltunen Thoren M."/>
            <person name="Johannesson H."/>
        </authorList>
    </citation>
    <scope>NUCLEOTIDE SEQUENCE</scope>
    <source>
        <strain evidence="2">CBS 560.94</strain>
    </source>
</reference>
<protein>
    <recommendedName>
        <fullName evidence="4">Transmembrane protein</fullName>
    </recommendedName>
</protein>
<proteinExistence type="predicted"/>
<organism evidence="2 3">
    <name type="scientific">Neurospora tetraspora</name>
    <dbReference type="NCBI Taxonomy" id="94610"/>
    <lineage>
        <taxon>Eukaryota</taxon>
        <taxon>Fungi</taxon>
        <taxon>Dikarya</taxon>
        <taxon>Ascomycota</taxon>
        <taxon>Pezizomycotina</taxon>
        <taxon>Sordariomycetes</taxon>
        <taxon>Sordariomycetidae</taxon>
        <taxon>Sordariales</taxon>
        <taxon>Sordariaceae</taxon>
        <taxon>Neurospora</taxon>
    </lineage>
</organism>
<evidence type="ECO:0008006" key="4">
    <source>
        <dbReference type="Google" id="ProtNLM"/>
    </source>
</evidence>
<keyword evidence="1" id="KW-0472">Membrane</keyword>
<dbReference type="EMBL" id="JAUEPP010000001">
    <property type="protein sequence ID" value="KAK3355710.1"/>
    <property type="molecule type" value="Genomic_DNA"/>
</dbReference>
<sequence length="100" mass="11644">MDQKSCRCVFSEHHVYLVSRRSWMMVERWRRSIFFVHLLALFLVLLLTGDEDYDWKGCIGLLAGGRFLSLTISFTPLLCAWTDYNAIVQELCIRSNHGSV</sequence>
<dbReference type="Proteomes" id="UP001278500">
    <property type="component" value="Unassembled WGS sequence"/>
</dbReference>
<reference evidence="2" key="2">
    <citation type="submission" date="2023-06" db="EMBL/GenBank/DDBJ databases">
        <authorList>
            <consortium name="Lawrence Berkeley National Laboratory"/>
            <person name="Haridas S."/>
            <person name="Hensen N."/>
            <person name="Bonometti L."/>
            <person name="Westerberg I."/>
            <person name="Brannstrom I.O."/>
            <person name="Guillou S."/>
            <person name="Cros-Aarteil S."/>
            <person name="Calhoun S."/>
            <person name="Kuo A."/>
            <person name="Mondo S."/>
            <person name="Pangilinan J."/>
            <person name="Riley R."/>
            <person name="Labutti K."/>
            <person name="Andreopoulos B."/>
            <person name="Lipzen A."/>
            <person name="Chen C."/>
            <person name="Yanf M."/>
            <person name="Daum C."/>
            <person name="Ng V."/>
            <person name="Clum A."/>
            <person name="Steindorff A."/>
            <person name="Ohm R."/>
            <person name="Martin F."/>
            <person name="Silar P."/>
            <person name="Natvig D."/>
            <person name="Lalanne C."/>
            <person name="Gautier V."/>
            <person name="Ament-Velasquez S.L."/>
            <person name="Kruys A."/>
            <person name="Hutchinson M.I."/>
            <person name="Powell A.J."/>
            <person name="Barry K."/>
            <person name="Miller A.N."/>
            <person name="Grigoriev I.V."/>
            <person name="Debuchy R."/>
            <person name="Gladieux P."/>
            <person name="Thoren M.H."/>
            <person name="Johannesson H."/>
        </authorList>
    </citation>
    <scope>NUCLEOTIDE SEQUENCE</scope>
    <source>
        <strain evidence="2">CBS 560.94</strain>
    </source>
</reference>
<keyword evidence="3" id="KW-1185">Reference proteome</keyword>
<gene>
    <name evidence="2" type="ORF">B0H65DRAFT_55992</name>
</gene>
<dbReference type="GeneID" id="87867289"/>
<feature type="transmembrane region" description="Helical" evidence="1">
    <location>
        <begin position="59"/>
        <end position="81"/>
    </location>
</feature>
<name>A0AAE0JQM2_9PEZI</name>
<accession>A0AAE0JQM2</accession>
<comment type="caution">
    <text evidence="2">The sequence shown here is derived from an EMBL/GenBank/DDBJ whole genome shotgun (WGS) entry which is preliminary data.</text>
</comment>
<keyword evidence="1" id="KW-1133">Transmembrane helix</keyword>
<keyword evidence="1" id="KW-0812">Transmembrane</keyword>
<evidence type="ECO:0000313" key="3">
    <source>
        <dbReference type="Proteomes" id="UP001278500"/>
    </source>
</evidence>
<dbReference type="RefSeq" id="XP_062687088.1">
    <property type="nucleotide sequence ID" value="XM_062830135.1"/>
</dbReference>
<evidence type="ECO:0000313" key="2">
    <source>
        <dbReference type="EMBL" id="KAK3355710.1"/>
    </source>
</evidence>